<accession>A0AAV4XGN7</accession>
<dbReference type="Proteomes" id="UP001054945">
    <property type="component" value="Unassembled WGS sequence"/>
</dbReference>
<name>A0AAV4XGN7_CAEEX</name>
<proteinExistence type="predicted"/>
<dbReference type="AlphaFoldDB" id="A0AAV4XGN7"/>
<sequence>TTCLHKDYKPTPKEIFDPPYAAPGIGGVVVDSELDKYYDVDTFIDFLELHDALMINKEYLKIKFPKKFTMPDDERELCNFCLGSNICASIFMTMMVTVKITSPEAILHC</sequence>
<organism evidence="1 2">
    <name type="scientific">Caerostris extrusa</name>
    <name type="common">Bark spider</name>
    <name type="synonym">Caerostris bankana</name>
    <dbReference type="NCBI Taxonomy" id="172846"/>
    <lineage>
        <taxon>Eukaryota</taxon>
        <taxon>Metazoa</taxon>
        <taxon>Ecdysozoa</taxon>
        <taxon>Arthropoda</taxon>
        <taxon>Chelicerata</taxon>
        <taxon>Arachnida</taxon>
        <taxon>Araneae</taxon>
        <taxon>Araneomorphae</taxon>
        <taxon>Entelegynae</taxon>
        <taxon>Araneoidea</taxon>
        <taxon>Araneidae</taxon>
        <taxon>Caerostris</taxon>
    </lineage>
</organism>
<reference evidence="1 2" key="1">
    <citation type="submission" date="2021-06" db="EMBL/GenBank/DDBJ databases">
        <title>Caerostris extrusa draft genome.</title>
        <authorList>
            <person name="Kono N."/>
            <person name="Arakawa K."/>
        </authorList>
    </citation>
    <scope>NUCLEOTIDE SEQUENCE [LARGE SCALE GENOMIC DNA]</scope>
</reference>
<gene>
    <name evidence="1" type="ORF">CEXT_327631</name>
</gene>
<feature type="non-terminal residue" evidence="1">
    <location>
        <position position="1"/>
    </location>
</feature>
<keyword evidence="2" id="KW-1185">Reference proteome</keyword>
<evidence type="ECO:0000313" key="1">
    <source>
        <dbReference type="EMBL" id="GIY93819.1"/>
    </source>
</evidence>
<protein>
    <submittedName>
        <fullName evidence="1">Uncharacterized protein</fullName>
    </submittedName>
</protein>
<comment type="caution">
    <text evidence="1">The sequence shown here is derived from an EMBL/GenBank/DDBJ whole genome shotgun (WGS) entry which is preliminary data.</text>
</comment>
<dbReference type="EMBL" id="BPLR01000312">
    <property type="protein sequence ID" value="GIY93819.1"/>
    <property type="molecule type" value="Genomic_DNA"/>
</dbReference>
<evidence type="ECO:0000313" key="2">
    <source>
        <dbReference type="Proteomes" id="UP001054945"/>
    </source>
</evidence>